<name>A0A4Z0B240_9PSED</name>
<dbReference type="EMBL" id="QUZT01000032">
    <property type="protein sequence ID" value="TFY92298.1"/>
    <property type="molecule type" value="Genomic_DNA"/>
</dbReference>
<protein>
    <recommendedName>
        <fullName evidence="3">Nucleotide-diphospho-sugar transferase domain-containing protein</fullName>
    </recommendedName>
</protein>
<reference evidence="1 2" key="1">
    <citation type="journal article" date="2019" name="Syst. Appl. Microbiol.">
        <title>New species of pathogenic Pseudomonas isolated from citrus in Tunisia: Proposal of Pseudomonas kairouanensis sp. nov. and Pseudomonas nabeulensis sp. nov.</title>
        <authorList>
            <person name="Oueslati M."/>
            <person name="Mulet M."/>
            <person name="Gomila M."/>
            <person name="Berge O."/>
            <person name="Hajlaoui M.R."/>
            <person name="Lalucat J."/>
            <person name="Sadfi-Zouaoui N."/>
            <person name="Garcia-Valdes E."/>
        </authorList>
    </citation>
    <scope>NUCLEOTIDE SEQUENCE [LARGE SCALE GENOMIC DNA]</scope>
    <source>
        <strain evidence="1 2">E10B</strain>
    </source>
</reference>
<comment type="caution">
    <text evidence="1">The sequence shown here is derived from an EMBL/GenBank/DDBJ whole genome shotgun (WGS) entry which is preliminary data.</text>
</comment>
<dbReference type="InterPro" id="IPR029044">
    <property type="entry name" value="Nucleotide-diphossugar_trans"/>
</dbReference>
<organism evidence="1 2">
    <name type="scientific">Pseudomonas nabeulensis</name>
    <dbReference type="NCBI Taxonomy" id="2293833"/>
    <lineage>
        <taxon>Bacteria</taxon>
        <taxon>Pseudomonadati</taxon>
        <taxon>Pseudomonadota</taxon>
        <taxon>Gammaproteobacteria</taxon>
        <taxon>Pseudomonadales</taxon>
        <taxon>Pseudomonadaceae</taxon>
        <taxon>Pseudomonas</taxon>
    </lineage>
</organism>
<dbReference type="InterPro" id="IPR002495">
    <property type="entry name" value="Glyco_trans_8"/>
</dbReference>
<dbReference type="Gene3D" id="3.90.550.10">
    <property type="entry name" value="Spore Coat Polysaccharide Biosynthesis Protein SpsA, Chain A"/>
    <property type="match status" value="1"/>
</dbReference>
<dbReference type="GO" id="GO:0016757">
    <property type="term" value="F:glycosyltransferase activity"/>
    <property type="evidence" value="ECO:0007669"/>
    <property type="project" value="InterPro"/>
</dbReference>
<dbReference type="Pfam" id="PF01501">
    <property type="entry name" value="Glyco_transf_8"/>
    <property type="match status" value="1"/>
</dbReference>
<dbReference type="SUPFAM" id="SSF53448">
    <property type="entry name" value="Nucleotide-diphospho-sugar transferases"/>
    <property type="match status" value="1"/>
</dbReference>
<gene>
    <name evidence="1" type="ORF">DYL61_17650</name>
</gene>
<accession>A0A4Z0B240</accession>
<proteinExistence type="predicted"/>
<evidence type="ECO:0008006" key="3">
    <source>
        <dbReference type="Google" id="ProtNLM"/>
    </source>
</evidence>
<dbReference type="OrthoDB" id="9801954at2"/>
<sequence>MTDVQGTTVEQSTIFTVCNLAYLSKALVLAESLIKFGQQKLKIYIFDRKIEIDLPNELADFYWVEEIGLENVLQYAFKYDIVEFSTSLKPWISLNLLAQYNKVVFLDPDTCVFNSLEGLWNELDTHDIILTPHYVKPHIDGDIGMLRFGSFNLGFYAVSNTSEAHRFLQWWNERCLDHCYFETQFGLSTDQKWVSIAPCFFPTLHVSFNLGYNVAFWNSHERVLSSDGRDGYTVNGEFPLIFFHFSSFDEKNPELLSKRAFAGREEKRQDLLEVSRYYKERLSYFSFIPSNTPYAFDYMNDGKYISPTLRRAYASVMGSIPNGHDPFATDGPVYKFAKKNYLFETGGRYKPAGFEDAQSHSGKLKAINSLLKIILFTVGPNRFMNISRLFVYLSSFRLNKKLWKL</sequence>
<evidence type="ECO:0000313" key="2">
    <source>
        <dbReference type="Proteomes" id="UP000297734"/>
    </source>
</evidence>
<evidence type="ECO:0000313" key="1">
    <source>
        <dbReference type="EMBL" id="TFY92298.1"/>
    </source>
</evidence>
<keyword evidence="2" id="KW-1185">Reference proteome</keyword>
<dbReference type="Proteomes" id="UP000297734">
    <property type="component" value="Unassembled WGS sequence"/>
</dbReference>
<dbReference type="AlphaFoldDB" id="A0A4Z0B240"/>
<dbReference type="RefSeq" id="WP_135309387.1">
    <property type="nucleotide sequence ID" value="NZ_QUZT01000032.1"/>
</dbReference>